<reference evidence="1 2" key="1">
    <citation type="submission" date="2024-06" db="EMBL/GenBank/DDBJ databases">
        <title>The Natural Products Discovery Center: Release of the First 8490 Sequenced Strains for Exploring Actinobacteria Biosynthetic Diversity.</title>
        <authorList>
            <person name="Kalkreuter E."/>
            <person name="Kautsar S.A."/>
            <person name="Yang D."/>
            <person name="Bader C.D."/>
            <person name="Teijaro C.N."/>
            <person name="Fluegel L."/>
            <person name="Davis C.M."/>
            <person name="Simpson J.R."/>
            <person name="Lauterbach L."/>
            <person name="Steele A.D."/>
            <person name="Gui C."/>
            <person name="Meng S."/>
            <person name="Li G."/>
            <person name="Viehrig K."/>
            <person name="Ye F."/>
            <person name="Su P."/>
            <person name="Kiefer A.F."/>
            <person name="Nichols A."/>
            <person name="Cepeda A.J."/>
            <person name="Yan W."/>
            <person name="Fan B."/>
            <person name="Jiang Y."/>
            <person name="Adhikari A."/>
            <person name="Zheng C.-J."/>
            <person name="Schuster L."/>
            <person name="Cowan T.M."/>
            <person name="Smanski M.J."/>
            <person name="Chevrette M.G."/>
            <person name="De Carvalho L.P.S."/>
            <person name="Shen B."/>
        </authorList>
    </citation>
    <scope>NUCLEOTIDE SEQUENCE [LARGE SCALE GENOMIC DNA]</scope>
    <source>
        <strain evidence="1 2">NPDC049574</strain>
    </source>
</reference>
<dbReference type="Proteomes" id="UP001552427">
    <property type="component" value="Unassembled WGS sequence"/>
</dbReference>
<protein>
    <submittedName>
        <fullName evidence="1">Uncharacterized protein</fullName>
    </submittedName>
</protein>
<proteinExistence type="predicted"/>
<dbReference type="EMBL" id="JBFARM010000003">
    <property type="protein sequence ID" value="MEV4285845.1"/>
    <property type="molecule type" value="Genomic_DNA"/>
</dbReference>
<comment type="caution">
    <text evidence="1">The sequence shown here is derived from an EMBL/GenBank/DDBJ whole genome shotgun (WGS) entry which is preliminary data.</text>
</comment>
<accession>A0ABV3H0A6</accession>
<name>A0ABV3H0A6_9ACTN</name>
<dbReference type="RefSeq" id="WP_364447079.1">
    <property type="nucleotide sequence ID" value="NZ_JBFARM010000003.1"/>
</dbReference>
<organism evidence="1 2">
    <name type="scientific">Nonomuraea bangladeshensis</name>
    <dbReference type="NCBI Taxonomy" id="404385"/>
    <lineage>
        <taxon>Bacteria</taxon>
        <taxon>Bacillati</taxon>
        <taxon>Actinomycetota</taxon>
        <taxon>Actinomycetes</taxon>
        <taxon>Streptosporangiales</taxon>
        <taxon>Streptosporangiaceae</taxon>
        <taxon>Nonomuraea</taxon>
    </lineage>
</organism>
<gene>
    <name evidence="1" type="ORF">AB0K40_10105</name>
</gene>
<keyword evidence="2" id="KW-1185">Reference proteome</keyword>
<evidence type="ECO:0000313" key="1">
    <source>
        <dbReference type="EMBL" id="MEV4285845.1"/>
    </source>
</evidence>
<sequence>MVPLYETDPGRYGRTFVTAEVSACVYYLPLPGPMSFVADIRQ</sequence>
<evidence type="ECO:0000313" key="2">
    <source>
        <dbReference type="Proteomes" id="UP001552427"/>
    </source>
</evidence>